<keyword evidence="2" id="KW-1185">Reference proteome</keyword>
<dbReference type="Gene3D" id="2.120.10.30">
    <property type="entry name" value="TolB, C-terminal domain"/>
    <property type="match status" value="1"/>
</dbReference>
<dbReference type="EMBL" id="UYYB01003777">
    <property type="protein sequence ID" value="VDM66807.1"/>
    <property type="molecule type" value="Genomic_DNA"/>
</dbReference>
<sequence length="112" mass="12386">MSGIRCDDSGHLLVADAKTRCLKLLTSNGQLMKKAHMSDGSKFPYCSTFGVSPSGLLMACDRGSSRMILYRIGEETTPENAIVTDDIFDRMIGRSGVEEEVRRAKDAAHRFR</sequence>
<dbReference type="OrthoDB" id="5807155at2759"/>
<protein>
    <submittedName>
        <fullName evidence="1">Uncharacterized protein</fullName>
    </submittedName>
</protein>
<accession>A0A3P7IQX8</accession>
<evidence type="ECO:0000313" key="1">
    <source>
        <dbReference type="EMBL" id="VDM66807.1"/>
    </source>
</evidence>
<gene>
    <name evidence="1" type="ORF">SVUK_LOCUS1805</name>
</gene>
<evidence type="ECO:0000313" key="2">
    <source>
        <dbReference type="Proteomes" id="UP000270094"/>
    </source>
</evidence>
<dbReference type="Proteomes" id="UP000270094">
    <property type="component" value="Unassembled WGS sequence"/>
</dbReference>
<proteinExistence type="predicted"/>
<name>A0A3P7IQX8_STRVU</name>
<dbReference type="InterPro" id="IPR011042">
    <property type="entry name" value="6-blade_b-propeller_TolB-like"/>
</dbReference>
<reference evidence="1 2" key="1">
    <citation type="submission" date="2018-11" db="EMBL/GenBank/DDBJ databases">
        <authorList>
            <consortium name="Pathogen Informatics"/>
        </authorList>
    </citation>
    <scope>NUCLEOTIDE SEQUENCE [LARGE SCALE GENOMIC DNA]</scope>
</reference>
<organism evidence="1 2">
    <name type="scientific">Strongylus vulgaris</name>
    <name type="common">Blood worm</name>
    <dbReference type="NCBI Taxonomy" id="40348"/>
    <lineage>
        <taxon>Eukaryota</taxon>
        <taxon>Metazoa</taxon>
        <taxon>Ecdysozoa</taxon>
        <taxon>Nematoda</taxon>
        <taxon>Chromadorea</taxon>
        <taxon>Rhabditida</taxon>
        <taxon>Rhabditina</taxon>
        <taxon>Rhabditomorpha</taxon>
        <taxon>Strongyloidea</taxon>
        <taxon>Strongylidae</taxon>
        <taxon>Strongylus</taxon>
    </lineage>
</organism>
<dbReference type="AlphaFoldDB" id="A0A3P7IQX8"/>